<dbReference type="EMBL" id="CP097770">
    <property type="protein sequence ID" value="URJ53016.1"/>
    <property type="molecule type" value="Genomic_DNA"/>
</dbReference>
<feature type="transmembrane region" description="Helical" evidence="1">
    <location>
        <begin position="12"/>
        <end position="33"/>
    </location>
</feature>
<proteinExistence type="predicted"/>
<dbReference type="AlphaFoldDB" id="A0AAE9IHR2"/>
<dbReference type="RefSeq" id="WP_196233322.1">
    <property type="nucleotide sequence ID" value="NZ_CP015423.1"/>
</dbReference>
<evidence type="ECO:0000313" key="2">
    <source>
        <dbReference type="EMBL" id="MDH2330891.1"/>
    </source>
</evidence>
<keyword evidence="1" id="KW-0472">Membrane</keyword>
<reference evidence="2" key="2">
    <citation type="submission" date="2023-04" db="EMBL/GenBank/DDBJ databases">
        <title>Uncovering the Secrets of Slow-Growing Bacteria in Tropical Savanna Soil through Cultivation and Genomic Analysis.</title>
        <authorList>
            <person name="Goncalves O.S."/>
            <person name="Santana M.F."/>
        </authorList>
    </citation>
    <scope>NUCLEOTIDE SEQUENCE</scope>
    <source>
        <strain evidence="2">ANTI</strain>
    </source>
</reference>
<accession>A0AAE9IHR2</accession>
<name>A0AAE9IHR2_PAEPO</name>
<sequence length="35" mass="3981">MKRDYEGITGRVWTSIAAVLALFILLVIILKLIHL</sequence>
<organism evidence="3 4">
    <name type="scientific">Paenibacillus polymyxa</name>
    <name type="common">Bacillus polymyxa</name>
    <dbReference type="NCBI Taxonomy" id="1406"/>
    <lineage>
        <taxon>Bacteria</taxon>
        <taxon>Bacillati</taxon>
        <taxon>Bacillota</taxon>
        <taxon>Bacilli</taxon>
        <taxon>Bacillales</taxon>
        <taxon>Paenibacillaceae</taxon>
        <taxon>Paenibacillus</taxon>
    </lineage>
</organism>
<dbReference type="Proteomes" id="UP001229409">
    <property type="component" value="Unassembled WGS sequence"/>
</dbReference>
<gene>
    <name evidence="3" type="ORF">MF626_001029</name>
    <name evidence="2" type="ORF">QDS18_08410</name>
</gene>
<evidence type="ECO:0000313" key="4">
    <source>
        <dbReference type="Proteomes" id="UP001055784"/>
    </source>
</evidence>
<keyword evidence="1" id="KW-0812">Transmembrane</keyword>
<keyword evidence="1" id="KW-1133">Transmembrane helix</keyword>
<protein>
    <submittedName>
        <fullName evidence="3">YjcZ family sporulation protein</fullName>
    </submittedName>
</protein>
<dbReference type="Proteomes" id="UP001055784">
    <property type="component" value="Chromosome"/>
</dbReference>
<evidence type="ECO:0000256" key="1">
    <source>
        <dbReference type="SAM" id="Phobius"/>
    </source>
</evidence>
<dbReference type="EMBL" id="JARVWT010000002">
    <property type="protein sequence ID" value="MDH2330891.1"/>
    <property type="molecule type" value="Genomic_DNA"/>
</dbReference>
<reference evidence="3" key="1">
    <citation type="submission" date="2022-11" db="EMBL/GenBank/DDBJ databases">
        <authorList>
            <person name="Vasilchenko N.G."/>
            <person name="Prazdnova E.V."/>
            <person name="Gorovtsov A.V."/>
            <person name="Chistyakov V.A."/>
            <person name="Pak M.L."/>
        </authorList>
    </citation>
    <scope>NUCLEOTIDE SEQUENCE</scope>
    <source>
        <strain evidence="3">R 4.5</strain>
    </source>
</reference>
<evidence type="ECO:0000313" key="3">
    <source>
        <dbReference type="EMBL" id="URJ53016.1"/>
    </source>
</evidence>